<feature type="compositionally biased region" description="Basic and acidic residues" evidence="4">
    <location>
        <begin position="577"/>
        <end position="588"/>
    </location>
</feature>
<dbReference type="GO" id="GO:0005576">
    <property type="term" value="C:extracellular region"/>
    <property type="evidence" value="ECO:0007669"/>
    <property type="project" value="GOC"/>
</dbReference>
<comment type="caution">
    <text evidence="7">The sequence shown here is derived from an EMBL/GenBank/DDBJ whole genome shotgun (WGS) entry which is preliminary data.</text>
</comment>
<protein>
    <recommendedName>
        <fullName evidence="3">Protein kintoun</fullName>
    </recommendedName>
    <alternativeName>
        <fullName evidence="3">Dynein assembly factor 2, axonemal</fullName>
    </alternativeName>
</protein>
<feature type="compositionally biased region" description="Acidic residues" evidence="4">
    <location>
        <begin position="377"/>
        <end position="387"/>
    </location>
</feature>
<proteinExistence type="inferred from homology"/>
<dbReference type="InterPro" id="IPR012981">
    <property type="entry name" value="PIH1_N"/>
</dbReference>
<dbReference type="GO" id="GO:0060285">
    <property type="term" value="P:cilium-dependent cell motility"/>
    <property type="evidence" value="ECO:0007669"/>
    <property type="project" value="UniProtKB-UniRule"/>
</dbReference>
<dbReference type="EMBL" id="JANIIK010000035">
    <property type="protein sequence ID" value="KAJ3613503.1"/>
    <property type="molecule type" value="Genomic_DNA"/>
</dbReference>
<reference evidence="7" key="1">
    <citation type="submission" date="2022-07" db="EMBL/GenBank/DDBJ databases">
        <title>Chromosome-level genome of Muraenolepis orangiensis.</title>
        <authorList>
            <person name="Kim J."/>
        </authorList>
    </citation>
    <scope>NUCLEOTIDE SEQUENCE</scope>
    <source>
        <strain evidence="7">KU_S4_2022</strain>
        <tissue evidence="7">Muscle</tissue>
    </source>
</reference>
<evidence type="ECO:0000259" key="5">
    <source>
        <dbReference type="Pfam" id="PF08190"/>
    </source>
</evidence>
<feature type="region of interest" description="Disordered" evidence="4">
    <location>
        <begin position="190"/>
        <end position="262"/>
    </location>
</feature>
<comment type="subcellular location">
    <subcellularLocation>
        <location evidence="3">Cytoplasm</location>
    </subcellularLocation>
    <subcellularLocation>
        <location evidence="2">Dynein axonemal particle</location>
    </subcellularLocation>
    <text evidence="3">Localizes in the apical cytoplasm around the gamma-tubulin-positive pericentriolar region, not in the cilia.</text>
</comment>
<dbReference type="Pfam" id="PF08190">
    <property type="entry name" value="PIH1"/>
    <property type="match status" value="1"/>
</dbReference>
<dbReference type="Pfam" id="PF18201">
    <property type="entry name" value="PIH1_CS"/>
    <property type="match status" value="1"/>
</dbReference>
<feature type="domain" description="PIH1D1/2/3 CS-like" evidence="6">
    <location>
        <begin position="259"/>
        <end position="356"/>
    </location>
</feature>
<organism evidence="7 8">
    <name type="scientific">Muraenolepis orangiensis</name>
    <name type="common">Patagonian moray cod</name>
    <dbReference type="NCBI Taxonomy" id="630683"/>
    <lineage>
        <taxon>Eukaryota</taxon>
        <taxon>Metazoa</taxon>
        <taxon>Chordata</taxon>
        <taxon>Craniata</taxon>
        <taxon>Vertebrata</taxon>
        <taxon>Euteleostomi</taxon>
        <taxon>Actinopterygii</taxon>
        <taxon>Neopterygii</taxon>
        <taxon>Teleostei</taxon>
        <taxon>Neoteleostei</taxon>
        <taxon>Acanthomorphata</taxon>
        <taxon>Zeiogadaria</taxon>
        <taxon>Gadariae</taxon>
        <taxon>Gadiformes</taxon>
        <taxon>Muraenolepidoidei</taxon>
        <taxon>Muraenolepididae</taxon>
        <taxon>Muraenolepis</taxon>
    </lineage>
</organism>
<evidence type="ECO:0000256" key="4">
    <source>
        <dbReference type="SAM" id="MobiDB-lite"/>
    </source>
</evidence>
<keyword evidence="8" id="KW-1185">Reference proteome</keyword>
<dbReference type="AlphaFoldDB" id="A0A9Q0EXX9"/>
<evidence type="ECO:0000313" key="7">
    <source>
        <dbReference type="EMBL" id="KAJ3613503.1"/>
    </source>
</evidence>
<comment type="similarity">
    <text evidence="3">Belongs to the PIH1 family. Kintoun subfamily.</text>
</comment>
<dbReference type="GO" id="GO:0120293">
    <property type="term" value="C:dynein axonemal particle"/>
    <property type="evidence" value="ECO:0007669"/>
    <property type="project" value="UniProtKB-SubCell"/>
</dbReference>
<gene>
    <name evidence="3" type="primary">DNAAF2</name>
    <name evidence="3" type="synonym">KTU</name>
    <name evidence="7" type="ORF">NHX12_019752</name>
</gene>
<name>A0A9Q0EXX9_9TELE</name>
<evidence type="ECO:0000256" key="3">
    <source>
        <dbReference type="HAMAP-Rule" id="MF_03069"/>
    </source>
</evidence>
<dbReference type="GO" id="GO:0003351">
    <property type="term" value="P:epithelial cilium movement involved in extracellular fluid movement"/>
    <property type="evidence" value="ECO:0007669"/>
    <property type="project" value="TreeGrafter"/>
</dbReference>
<dbReference type="HAMAP" id="MF_03069">
    <property type="entry name" value="Kintoun"/>
    <property type="match status" value="1"/>
</dbReference>
<evidence type="ECO:0000256" key="2">
    <source>
        <dbReference type="ARBA" id="ARBA00024190"/>
    </source>
</evidence>
<feature type="region of interest" description="Disordered" evidence="4">
    <location>
        <begin position="365"/>
        <end position="634"/>
    </location>
</feature>
<evidence type="ECO:0000313" key="8">
    <source>
        <dbReference type="Proteomes" id="UP001148018"/>
    </source>
</evidence>
<feature type="compositionally biased region" description="Basic and acidic residues" evidence="4">
    <location>
        <begin position="402"/>
        <end position="417"/>
    </location>
</feature>
<accession>A0A9Q0EXX9</accession>
<keyword evidence="1 3" id="KW-0963">Cytoplasm</keyword>
<evidence type="ECO:0000256" key="1">
    <source>
        <dbReference type="ARBA" id="ARBA00022490"/>
    </source>
</evidence>
<feature type="compositionally biased region" description="Polar residues" evidence="4">
    <location>
        <begin position="567"/>
        <end position="576"/>
    </location>
</feature>
<dbReference type="InterPro" id="IPR050734">
    <property type="entry name" value="PIH1/Kintoun_subfamily"/>
</dbReference>
<dbReference type="InterPro" id="IPR034727">
    <property type="entry name" value="Kintoun"/>
</dbReference>
<comment type="function">
    <text evidence="3">Required for cytoplasmic pre-assembly of axonemal dyneins, thereby playing a central role in motility in cilia and flagella. Involved in pre-assembly of dynein arm complexes in the cytoplasm before intraflagellar transport loads them for the ciliary compartment.</text>
</comment>
<feature type="compositionally biased region" description="Basic and acidic residues" evidence="4">
    <location>
        <begin position="497"/>
        <end position="512"/>
    </location>
</feature>
<dbReference type="PANTHER" id="PTHR22997:SF3">
    <property type="entry name" value="PROTEIN KINTOUN"/>
    <property type="match status" value="1"/>
</dbReference>
<dbReference type="PANTHER" id="PTHR22997">
    <property type="entry name" value="PIH1 DOMAIN-CONTAINING PROTEIN 1"/>
    <property type="match status" value="1"/>
</dbReference>
<feature type="compositionally biased region" description="Polar residues" evidence="4">
    <location>
        <begin position="543"/>
        <end position="555"/>
    </location>
</feature>
<sequence length="667" mass="73628">MGVGNKLKELNMTRDEIGMFATALKDDTFRGLLLDYAKEISDPDNKKKYEEEIRMLEEERGNTIDFIHPQPYKALKTSVDGKQKCFVNICTNEKVGKPEFKWGVSENGKRGQHWTLPLSLHPGRPERDPKGNNFMIYDVIFHPDTIHMASRNKGFMDMVDNTAIQGIQDRFKVRLDQNNIKVLATKYKGTPQPGVIRKPIPGYKAEDPPANPDPLAFPYPDENPSGCAASNRPTVGPKTKEDSKPRSRPTASQKPGEPTIPNYTLKYRSFIDLQDFRCSRDSAQSPRPKEIVVTIDMPLLKSAKETVLEVLGKSLLVESKKPAYRLELPLAYPVDEDKGKAMFNKQNGQLTVTLSVSPLNQSFQFPVGGGQTVGDHETEEEGESEVEGEGRLEEQIGEDEEGERKESTLKLEVREGNEQEELEKEEQEKESGDGSDMESVEARDDSVCDIEAQAENPPGKCIPTSHTNPSPEENHCEPAHNTNGVPPHTEHQQTAIVKDEGHLEDSVDEKSGSSESDLDSRNGIGTKEAAEDTATPAEHDHPSGTSPTETQTEHTSPGHGSDGKPSTDASWVSSPENRNHQVSEEVKHVPTASPDDQLNKEDSAEAVPAGPADIDDDFPAAQSPSKPGFTRPPLLREVDESGKEIIISDHSTSAGLSFQNSLRYELD</sequence>
<dbReference type="Proteomes" id="UP001148018">
    <property type="component" value="Unassembled WGS sequence"/>
</dbReference>
<dbReference type="InterPro" id="IPR041442">
    <property type="entry name" value="PIH1D1/2/3_CS-like"/>
</dbReference>
<dbReference type="GO" id="GO:0070286">
    <property type="term" value="P:axonemal dynein complex assembly"/>
    <property type="evidence" value="ECO:0007669"/>
    <property type="project" value="UniProtKB-UniRule"/>
</dbReference>
<feature type="domain" description="PIH1 N-terminal" evidence="5">
    <location>
        <begin position="40"/>
        <end position="202"/>
    </location>
</feature>
<evidence type="ECO:0000259" key="6">
    <source>
        <dbReference type="Pfam" id="PF18201"/>
    </source>
</evidence>
<dbReference type="OrthoDB" id="546764at2759"/>
<dbReference type="CDD" id="cd00298">
    <property type="entry name" value="ACD_sHsps_p23-like"/>
    <property type="match status" value="1"/>
</dbReference>